<accession>A0A432XQ51</accession>
<dbReference type="OrthoDB" id="6238758at2"/>
<dbReference type="AlphaFoldDB" id="A0A432XQ51"/>
<dbReference type="Proteomes" id="UP000286678">
    <property type="component" value="Unassembled WGS sequence"/>
</dbReference>
<proteinExistence type="predicted"/>
<dbReference type="EMBL" id="PIPT01000001">
    <property type="protein sequence ID" value="RUO50846.1"/>
    <property type="molecule type" value="Genomic_DNA"/>
</dbReference>
<organism evidence="1 2">
    <name type="scientific">Pseudidiomarina aquimaris</name>
    <dbReference type="NCBI Taxonomy" id="641841"/>
    <lineage>
        <taxon>Bacteria</taxon>
        <taxon>Pseudomonadati</taxon>
        <taxon>Pseudomonadota</taxon>
        <taxon>Gammaproteobacteria</taxon>
        <taxon>Alteromonadales</taxon>
        <taxon>Idiomarinaceae</taxon>
        <taxon>Pseudidiomarina</taxon>
    </lineage>
</organism>
<keyword evidence="2" id="KW-1185">Reference proteome</keyword>
<protein>
    <submittedName>
        <fullName evidence="1">Uncharacterized protein</fullName>
    </submittedName>
</protein>
<name>A0A432XQ51_9GAMM</name>
<gene>
    <name evidence="1" type="ORF">CWE21_01760</name>
</gene>
<reference evidence="2" key="1">
    <citation type="journal article" date="2018" name="Front. Microbiol.">
        <title>Genome-Based Analysis Reveals the Taxonomy and Diversity of the Family Idiomarinaceae.</title>
        <authorList>
            <person name="Liu Y."/>
            <person name="Lai Q."/>
            <person name="Shao Z."/>
        </authorList>
    </citation>
    <scope>NUCLEOTIDE SEQUENCE [LARGE SCALE GENOMIC DNA]</scope>
    <source>
        <strain evidence="2">SW15</strain>
    </source>
</reference>
<dbReference type="RefSeq" id="WP_126832553.1">
    <property type="nucleotide sequence ID" value="NZ_PIPT01000001.1"/>
</dbReference>
<sequence>MLLLLALSSISCSFDVTQQLPTTKLDLYQEKIILLMPRQPVPVEQGLQLRLQLPDGVVPQLSRVEGESMPMGQIPLQWQQLDANEWQAILYLGACTEEQMVWRMTIPLEHQQVALPQSVTFTFISQR</sequence>
<evidence type="ECO:0000313" key="2">
    <source>
        <dbReference type="Proteomes" id="UP000286678"/>
    </source>
</evidence>
<comment type="caution">
    <text evidence="1">The sequence shown here is derived from an EMBL/GenBank/DDBJ whole genome shotgun (WGS) entry which is preliminary data.</text>
</comment>
<evidence type="ECO:0000313" key="1">
    <source>
        <dbReference type="EMBL" id="RUO50846.1"/>
    </source>
</evidence>